<reference evidence="9 10" key="1">
    <citation type="submission" date="2019-11" db="EMBL/GenBank/DDBJ databases">
        <authorList>
            <person name="Brisse S."/>
        </authorList>
    </citation>
    <scope>NUCLEOTIDE SEQUENCE [LARGE SCALE GENOMIC DNA]</scope>
    <source>
        <strain evidence="9">FRC0190</strain>
    </source>
</reference>
<dbReference type="EMBL" id="LR738855">
    <property type="protein sequence ID" value="VZH84097.1"/>
    <property type="molecule type" value="Genomic_DNA"/>
</dbReference>
<evidence type="ECO:0000256" key="2">
    <source>
        <dbReference type="ARBA" id="ARBA00009142"/>
    </source>
</evidence>
<keyword evidence="7 8" id="KW-0472">Membrane</keyword>
<protein>
    <recommendedName>
        <fullName evidence="8">Probable membrane transporter protein</fullName>
    </recommendedName>
</protein>
<feature type="transmembrane region" description="Helical" evidence="8">
    <location>
        <begin position="190"/>
        <end position="212"/>
    </location>
</feature>
<dbReference type="KEGG" id="crf:FRC0190_00137"/>
<evidence type="ECO:0000256" key="7">
    <source>
        <dbReference type="ARBA" id="ARBA00023136"/>
    </source>
</evidence>
<dbReference type="GO" id="GO:0005886">
    <property type="term" value="C:plasma membrane"/>
    <property type="evidence" value="ECO:0007669"/>
    <property type="project" value="UniProtKB-SubCell"/>
</dbReference>
<dbReference type="Pfam" id="PF01925">
    <property type="entry name" value="TauE"/>
    <property type="match status" value="1"/>
</dbReference>
<evidence type="ECO:0000256" key="1">
    <source>
        <dbReference type="ARBA" id="ARBA00004651"/>
    </source>
</evidence>
<keyword evidence="5 8" id="KW-0812">Transmembrane</keyword>
<feature type="transmembrane region" description="Helical" evidence="8">
    <location>
        <begin position="27"/>
        <end position="44"/>
    </location>
</feature>
<evidence type="ECO:0000313" key="9">
    <source>
        <dbReference type="EMBL" id="VZH84097.1"/>
    </source>
</evidence>
<feature type="transmembrane region" description="Helical" evidence="8">
    <location>
        <begin position="141"/>
        <end position="170"/>
    </location>
</feature>
<dbReference type="AlphaFoldDB" id="A0A6I8M9C6"/>
<organism evidence="9 10">
    <name type="scientific">Corynebacterium rouxii</name>
    <dbReference type="NCBI Taxonomy" id="2719119"/>
    <lineage>
        <taxon>Bacteria</taxon>
        <taxon>Bacillati</taxon>
        <taxon>Actinomycetota</taxon>
        <taxon>Actinomycetes</taxon>
        <taxon>Mycobacteriales</taxon>
        <taxon>Corynebacteriaceae</taxon>
        <taxon>Corynebacterium</taxon>
    </lineage>
</organism>
<name>A0A6I8M9C6_9CORY</name>
<dbReference type="Proteomes" id="UP000423525">
    <property type="component" value="Chromosome"/>
</dbReference>
<dbReference type="PANTHER" id="PTHR30269">
    <property type="entry name" value="TRANSMEMBRANE PROTEIN YFCA"/>
    <property type="match status" value="1"/>
</dbReference>
<evidence type="ECO:0000256" key="8">
    <source>
        <dbReference type="RuleBase" id="RU363041"/>
    </source>
</evidence>
<accession>A0A6I8M9C6</accession>
<feature type="transmembrane region" description="Helical" evidence="8">
    <location>
        <begin position="103"/>
        <end position="121"/>
    </location>
</feature>
<comment type="similarity">
    <text evidence="2 8">Belongs to the 4-toluene sulfonate uptake permease (TSUP) (TC 2.A.102) family.</text>
</comment>
<evidence type="ECO:0000313" key="10">
    <source>
        <dbReference type="Proteomes" id="UP000423525"/>
    </source>
</evidence>
<evidence type="ECO:0000256" key="3">
    <source>
        <dbReference type="ARBA" id="ARBA00022448"/>
    </source>
</evidence>
<dbReference type="PANTHER" id="PTHR30269:SF0">
    <property type="entry name" value="MEMBRANE TRANSPORTER PROTEIN YFCA-RELATED"/>
    <property type="match status" value="1"/>
</dbReference>
<dbReference type="RefSeq" id="WP_155871191.1">
    <property type="nucleotide sequence ID" value="NZ_CP168248.1"/>
</dbReference>
<keyword evidence="6 8" id="KW-1133">Transmembrane helix</keyword>
<feature type="transmembrane region" description="Helical" evidence="8">
    <location>
        <begin position="232"/>
        <end position="250"/>
    </location>
</feature>
<proteinExistence type="inferred from homology"/>
<keyword evidence="3" id="KW-0813">Transport</keyword>
<evidence type="ECO:0000256" key="5">
    <source>
        <dbReference type="ARBA" id="ARBA00022692"/>
    </source>
</evidence>
<keyword evidence="4 8" id="KW-1003">Cell membrane</keyword>
<evidence type="ECO:0000256" key="6">
    <source>
        <dbReference type="ARBA" id="ARBA00022989"/>
    </source>
</evidence>
<dbReference type="InterPro" id="IPR052017">
    <property type="entry name" value="TSUP"/>
</dbReference>
<evidence type="ECO:0000256" key="4">
    <source>
        <dbReference type="ARBA" id="ARBA00022475"/>
    </source>
</evidence>
<dbReference type="InterPro" id="IPR002781">
    <property type="entry name" value="TM_pro_TauE-like"/>
</dbReference>
<comment type="subcellular location">
    <subcellularLocation>
        <location evidence="1 8">Cell membrane</location>
        <topology evidence="1 8">Multi-pass membrane protein</topology>
    </subcellularLocation>
</comment>
<feature type="transmembrane region" description="Helical" evidence="8">
    <location>
        <begin position="77"/>
        <end position="97"/>
    </location>
</feature>
<sequence>MDLGLSGWAILTFGAAAAGWVDAVIGGGGLILIPLIMAVAPGLLPANALATNKFAAVTGTSSAAVTLVRKVGVDTSLTLRMIPVAAVCSGMGALMAASISKDVMRPIVIILMLIAGLFVALRPDFGQGNSTHKSWGRAVALIAVAAIALYDGIFGPGTGMFLIMAFTALLSQDFIRSAALAKVINTATNIGALCVFIAAGHILWKLGIILAIANIAGAQLGARTVLGGGTRLLRAALLTLVVVMSIYLAQQQWFNG</sequence>
<gene>
    <name evidence="9" type="ORF">FRC0190_00137</name>
</gene>